<keyword evidence="5 10" id="KW-0488">Methylation</keyword>
<evidence type="ECO:0000313" key="13">
    <source>
        <dbReference type="EMBL" id="CQI95714.1"/>
    </source>
</evidence>
<dbReference type="AlphaFoldDB" id="A0A0U1HWT9"/>
<evidence type="ECO:0000256" key="5">
    <source>
        <dbReference type="ARBA" id="ARBA00022481"/>
    </source>
</evidence>
<protein>
    <recommendedName>
        <fullName evidence="10">Type II secretion system protein I</fullName>
        <shortName evidence="10">T2SS minor pseudopilin I</shortName>
    </recommendedName>
</protein>
<evidence type="ECO:0000256" key="3">
    <source>
        <dbReference type="ARBA" id="ARBA00008358"/>
    </source>
</evidence>
<evidence type="ECO:0000256" key="1">
    <source>
        <dbReference type="ARBA" id="ARBA00003161"/>
    </source>
</evidence>
<evidence type="ECO:0000259" key="11">
    <source>
        <dbReference type="Pfam" id="PF02501"/>
    </source>
</evidence>
<dbReference type="PANTHER" id="PTHR38779:SF2">
    <property type="entry name" value="TYPE II SECRETION SYSTEM PROTEIN I-RELATED"/>
    <property type="match status" value="1"/>
</dbReference>
<dbReference type="InterPro" id="IPR012902">
    <property type="entry name" value="N_methyl_site"/>
</dbReference>
<dbReference type="RefSeq" id="WP_071817901.1">
    <property type="nucleotide sequence ID" value="NZ_CIFE01000011.1"/>
</dbReference>
<proteinExistence type="inferred from homology"/>
<dbReference type="Proteomes" id="UP000042054">
    <property type="component" value="Unassembled WGS sequence"/>
</dbReference>
<dbReference type="Gene3D" id="3.30.1300.30">
    <property type="entry name" value="GSPII I/J protein-like"/>
    <property type="match status" value="1"/>
</dbReference>
<dbReference type="GeneID" id="45567045"/>
<dbReference type="GO" id="GO:0005886">
    <property type="term" value="C:plasma membrane"/>
    <property type="evidence" value="ECO:0007669"/>
    <property type="project" value="UniProtKB-SubCell"/>
</dbReference>
<keyword evidence="6 10" id="KW-0997">Cell inner membrane</keyword>
<reference evidence="13 15" key="2">
    <citation type="submission" date="2015-03" db="EMBL/GenBank/DDBJ databases">
        <authorList>
            <person name="Murphy D."/>
        </authorList>
    </citation>
    <scope>NUCLEOTIDE SEQUENCE [LARGE SCALE GENOMIC DNA]</scope>
    <source>
        <strain evidence="13 15">68/02</strain>
    </source>
</reference>
<evidence type="ECO:0000256" key="8">
    <source>
        <dbReference type="ARBA" id="ARBA00022989"/>
    </source>
</evidence>
<evidence type="ECO:0000313" key="15">
    <source>
        <dbReference type="Proteomes" id="UP000042054"/>
    </source>
</evidence>
<evidence type="ECO:0000256" key="9">
    <source>
        <dbReference type="ARBA" id="ARBA00023136"/>
    </source>
</evidence>
<dbReference type="OrthoDB" id="6121517at2"/>
<comment type="subcellular location">
    <subcellularLocation>
        <location evidence="2 10">Cell inner membrane</location>
        <topology evidence="2 10">Single-pass membrane protein</topology>
    </subcellularLocation>
</comment>
<name>A0A0U1HWT9_YERRO</name>
<comment type="similarity">
    <text evidence="3 10">Belongs to the GSP I family.</text>
</comment>
<comment type="function">
    <text evidence="1">Component of the type II secretion system required for the energy-dependent secretion of extracellular factors such as proteases and toxins from the periplasm. Part of the pseudopilus tip complex that is critical for the recognition and binding of secretion substrates.</text>
</comment>
<feature type="domain" description="Type II secretion system protein GspI C-terminal" evidence="11">
    <location>
        <begin position="53"/>
        <end position="130"/>
    </location>
</feature>
<dbReference type="Pfam" id="PF02501">
    <property type="entry name" value="T2SSI"/>
    <property type="match status" value="1"/>
</dbReference>
<dbReference type="Proteomes" id="UP000031914">
    <property type="component" value="Chromosome"/>
</dbReference>
<evidence type="ECO:0000313" key="12">
    <source>
        <dbReference type="EMBL" id="AJJ09204.1"/>
    </source>
</evidence>
<sequence length="135" mass="15801">MLSKHKDSHNYSAWHSYSGFSLLEVMVAMAIFTIVGINMVKIISTQLMWSKSLEDKIMASWVADNILAEIKMARIEQTENWEKGRELMMNKLWYWQSRKIKTESEVMNVITVEVSSQVNSQEPEFILDGYQLIYE</sequence>
<dbReference type="STRING" id="29485.CH64_1731"/>
<keyword evidence="4" id="KW-1003">Cell membrane</keyword>
<comment type="PTM">
    <text evidence="10">Cleaved by prepilin peptidase.</text>
</comment>
<gene>
    <name evidence="13" type="primary">outI</name>
    <name evidence="12" type="synonym">gspI</name>
    <name evidence="12" type="ORF">CH64_1731</name>
    <name evidence="13" type="ORF">ERS008555_03454</name>
</gene>
<evidence type="ECO:0000313" key="14">
    <source>
        <dbReference type="Proteomes" id="UP000031914"/>
    </source>
</evidence>
<comment type="subunit">
    <text evidence="10">Type II secretion is composed of four main components: the outer membrane complex, the inner membrane complex, the cytoplasmic secretion ATPase and the periplasm-spanning pseudopilus.</text>
</comment>
<keyword evidence="8 10" id="KW-1133">Transmembrane helix</keyword>
<dbReference type="InterPro" id="IPR010052">
    <property type="entry name" value="T2SS_protein-GspI"/>
</dbReference>
<organism evidence="13 15">
    <name type="scientific">Yersinia rohdei</name>
    <dbReference type="NCBI Taxonomy" id="29485"/>
    <lineage>
        <taxon>Bacteria</taxon>
        <taxon>Pseudomonadati</taxon>
        <taxon>Pseudomonadota</taxon>
        <taxon>Gammaproteobacteria</taxon>
        <taxon>Enterobacterales</taxon>
        <taxon>Yersiniaceae</taxon>
        <taxon>Yersinia</taxon>
    </lineage>
</organism>
<dbReference type="GO" id="GO:0015627">
    <property type="term" value="C:type II protein secretion system complex"/>
    <property type="evidence" value="ECO:0007669"/>
    <property type="project" value="UniProtKB-UniRule"/>
</dbReference>
<dbReference type="EMBL" id="CTKE01000021">
    <property type="protein sequence ID" value="CQI95714.1"/>
    <property type="molecule type" value="Genomic_DNA"/>
</dbReference>
<reference evidence="12 14" key="1">
    <citation type="journal article" date="2015" name="Genome Announc.">
        <title>Thirty-Two Complete Genome Assemblies of Nine Yersinia Species, Including Y. pestis, Y. pseudotuberculosis, and Y. enterocolitica.</title>
        <authorList>
            <person name="Johnson S.L."/>
            <person name="Daligault H.E."/>
            <person name="Davenport K.W."/>
            <person name="Jaissle J."/>
            <person name="Frey K.G."/>
            <person name="Ladner J.T."/>
            <person name="Broomall S.M."/>
            <person name="Bishop-Lilly K.A."/>
            <person name="Bruce D.C."/>
            <person name="Coyne S.R."/>
            <person name="Gibbons H.S."/>
            <person name="Lo C.C."/>
            <person name="Munk A.C."/>
            <person name="Rosenzweig C.N."/>
            <person name="Koroleva G.I."/>
            <person name="Palacios G.F."/>
            <person name="Redden C.L."/>
            <person name="Xu Y."/>
            <person name="Minogue T.D."/>
            <person name="Chain P.S."/>
        </authorList>
    </citation>
    <scope>NUCLEOTIDE SEQUENCE [LARGE SCALE GENOMIC DNA]</scope>
    <source>
        <strain evidence="12 14">YRA</strain>
    </source>
</reference>
<feature type="transmembrane region" description="Helical" evidence="10">
    <location>
        <begin position="20"/>
        <end position="40"/>
    </location>
</feature>
<dbReference type="KEGG" id="yro:CH64_1731"/>
<evidence type="ECO:0000256" key="7">
    <source>
        <dbReference type="ARBA" id="ARBA00022692"/>
    </source>
</evidence>
<evidence type="ECO:0000256" key="10">
    <source>
        <dbReference type="RuleBase" id="RU368030"/>
    </source>
</evidence>
<dbReference type="Pfam" id="PF07963">
    <property type="entry name" value="N_methyl"/>
    <property type="match status" value="1"/>
</dbReference>
<dbReference type="InterPro" id="IPR045584">
    <property type="entry name" value="Pilin-like"/>
</dbReference>
<evidence type="ECO:0000256" key="4">
    <source>
        <dbReference type="ARBA" id="ARBA00022475"/>
    </source>
</evidence>
<evidence type="ECO:0000256" key="2">
    <source>
        <dbReference type="ARBA" id="ARBA00004377"/>
    </source>
</evidence>
<dbReference type="SUPFAM" id="SSF54523">
    <property type="entry name" value="Pili subunits"/>
    <property type="match status" value="1"/>
</dbReference>
<dbReference type="PANTHER" id="PTHR38779">
    <property type="entry name" value="TYPE II SECRETION SYSTEM PROTEIN I-RELATED"/>
    <property type="match status" value="1"/>
</dbReference>
<keyword evidence="7 10" id="KW-0812">Transmembrane</keyword>
<keyword evidence="9 10" id="KW-0472">Membrane</keyword>
<dbReference type="NCBIfam" id="TIGR02532">
    <property type="entry name" value="IV_pilin_GFxxxE"/>
    <property type="match status" value="1"/>
</dbReference>
<dbReference type="GO" id="GO:0015628">
    <property type="term" value="P:protein secretion by the type II secretion system"/>
    <property type="evidence" value="ECO:0007669"/>
    <property type="project" value="UniProtKB-UniRule"/>
</dbReference>
<dbReference type="InterPro" id="IPR003413">
    <property type="entry name" value="T2SS_GspI_C"/>
</dbReference>
<dbReference type="NCBIfam" id="TIGR01707">
    <property type="entry name" value="gspI"/>
    <property type="match status" value="1"/>
</dbReference>
<keyword evidence="14" id="KW-1185">Reference proteome</keyword>
<accession>A0A0U1HWT9</accession>
<evidence type="ECO:0000256" key="6">
    <source>
        <dbReference type="ARBA" id="ARBA00022519"/>
    </source>
</evidence>
<dbReference type="EMBL" id="CP009787">
    <property type="protein sequence ID" value="AJJ09204.1"/>
    <property type="molecule type" value="Genomic_DNA"/>
</dbReference>